<dbReference type="Proteomes" id="UP000749471">
    <property type="component" value="Unassembled WGS sequence"/>
</dbReference>
<keyword evidence="6" id="KW-1185">Reference proteome</keyword>
<dbReference type="InterPro" id="IPR011991">
    <property type="entry name" value="ArsR-like_HTH"/>
</dbReference>
<keyword evidence="3" id="KW-0804">Transcription</keyword>
<evidence type="ECO:0000256" key="1">
    <source>
        <dbReference type="ARBA" id="ARBA00023015"/>
    </source>
</evidence>
<dbReference type="NCBIfam" id="NF033788">
    <property type="entry name" value="HTH_metalloreg"/>
    <property type="match status" value="1"/>
</dbReference>
<evidence type="ECO:0000256" key="3">
    <source>
        <dbReference type="ARBA" id="ARBA00023163"/>
    </source>
</evidence>
<reference evidence="5 6" key="1">
    <citation type="submission" date="2021-06" db="EMBL/GenBank/DDBJ databases">
        <authorList>
            <person name="Sun Q."/>
            <person name="Li D."/>
        </authorList>
    </citation>
    <scope>NUCLEOTIDE SEQUENCE [LARGE SCALE GENOMIC DNA]</scope>
    <source>
        <strain evidence="5 6">MSJ-40</strain>
    </source>
</reference>
<proteinExistence type="predicted"/>
<dbReference type="CDD" id="cd00090">
    <property type="entry name" value="HTH_ARSR"/>
    <property type="match status" value="1"/>
</dbReference>
<dbReference type="EMBL" id="JAHLPM010000009">
    <property type="protein sequence ID" value="MBU5438554.1"/>
    <property type="molecule type" value="Genomic_DNA"/>
</dbReference>
<dbReference type="PROSITE" id="PS50987">
    <property type="entry name" value="HTH_ARSR_2"/>
    <property type="match status" value="1"/>
</dbReference>
<evidence type="ECO:0000313" key="5">
    <source>
        <dbReference type="EMBL" id="MBU5438554.1"/>
    </source>
</evidence>
<gene>
    <name evidence="5" type="ORF">KQI42_11065</name>
</gene>
<keyword evidence="2" id="KW-0238">DNA-binding</keyword>
<name>A0ABS6E6K9_9FIRM</name>
<evidence type="ECO:0000313" key="6">
    <source>
        <dbReference type="Proteomes" id="UP000749471"/>
    </source>
</evidence>
<evidence type="ECO:0000259" key="4">
    <source>
        <dbReference type="PROSITE" id="PS50987"/>
    </source>
</evidence>
<protein>
    <submittedName>
        <fullName evidence="5">Metalloregulator ArsR/SmtB family transcription factor</fullName>
    </submittedName>
</protein>
<dbReference type="InterPro" id="IPR001845">
    <property type="entry name" value="HTH_ArsR_DNA-bd_dom"/>
</dbReference>
<dbReference type="SMART" id="SM00418">
    <property type="entry name" value="HTH_ARSR"/>
    <property type="match status" value="1"/>
</dbReference>
<dbReference type="PANTHER" id="PTHR33154:SF18">
    <property type="entry name" value="ARSENICAL RESISTANCE OPERON REPRESSOR"/>
    <property type="match status" value="1"/>
</dbReference>
<feature type="domain" description="HTH arsR-type" evidence="4">
    <location>
        <begin position="1"/>
        <end position="87"/>
    </location>
</feature>
<comment type="caution">
    <text evidence="5">The sequence shown here is derived from an EMBL/GenBank/DDBJ whole genome shotgun (WGS) entry which is preliminary data.</text>
</comment>
<dbReference type="Pfam" id="PF12840">
    <property type="entry name" value="HTH_20"/>
    <property type="match status" value="1"/>
</dbReference>
<keyword evidence="1" id="KW-0805">Transcription regulation</keyword>
<sequence>MNILEEKAEILKAIAHPLRLCIVKGLIEKGENNVSYMQNCLETPQSTISQHLAKLKAAGIIDGERKGTEVYYKVINEDVKKIVRDLF</sequence>
<evidence type="ECO:0000256" key="2">
    <source>
        <dbReference type="ARBA" id="ARBA00023125"/>
    </source>
</evidence>
<accession>A0ABS6E6K9</accession>
<dbReference type="PANTHER" id="PTHR33154">
    <property type="entry name" value="TRANSCRIPTIONAL REGULATOR, ARSR FAMILY"/>
    <property type="match status" value="1"/>
</dbReference>
<organism evidence="5 6">
    <name type="scientific">Tissierella simiarum</name>
    <dbReference type="NCBI Taxonomy" id="2841534"/>
    <lineage>
        <taxon>Bacteria</taxon>
        <taxon>Bacillati</taxon>
        <taxon>Bacillota</taxon>
        <taxon>Tissierellia</taxon>
        <taxon>Tissierellales</taxon>
        <taxon>Tissierellaceae</taxon>
        <taxon>Tissierella</taxon>
    </lineage>
</organism>
<dbReference type="InterPro" id="IPR051081">
    <property type="entry name" value="HTH_MetalResp_TranReg"/>
</dbReference>